<evidence type="ECO:0000313" key="1">
    <source>
        <dbReference type="EMBL" id="AGP41514.1"/>
    </source>
</evidence>
<sequence>MALAAGDRYLTLLERTGAPAVRHLRPFREAARRALDPLGRTATA</sequence>
<name>S4Y9E6_SORCE</name>
<accession>S4Y9E6</accession>
<proteinExistence type="predicted"/>
<gene>
    <name evidence="1" type="ORF">SCE1572_47730</name>
</gene>
<organism evidence="1 2">
    <name type="scientific">Sorangium cellulosum So0157-2</name>
    <dbReference type="NCBI Taxonomy" id="1254432"/>
    <lineage>
        <taxon>Bacteria</taxon>
        <taxon>Pseudomonadati</taxon>
        <taxon>Myxococcota</taxon>
        <taxon>Polyangia</taxon>
        <taxon>Polyangiales</taxon>
        <taxon>Polyangiaceae</taxon>
        <taxon>Sorangium</taxon>
    </lineage>
</organism>
<reference evidence="1 2" key="1">
    <citation type="journal article" date="2013" name="Sci. Rep.">
        <title>Extraordinary expansion of a Sorangium cellulosum genome from an alkaline milieu.</title>
        <authorList>
            <person name="Han K."/>
            <person name="Li Z.F."/>
            <person name="Peng R."/>
            <person name="Zhu L.P."/>
            <person name="Zhou T."/>
            <person name="Wang L.G."/>
            <person name="Li S.G."/>
            <person name="Zhang X.B."/>
            <person name="Hu W."/>
            <person name="Wu Z.H."/>
            <person name="Qin N."/>
            <person name="Li Y.Z."/>
        </authorList>
    </citation>
    <scope>NUCLEOTIDE SEQUENCE [LARGE SCALE GENOMIC DNA]</scope>
    <source>
        <strain evidence="1 2">So0157-2</strain>
    </source>
</reference>
<dbReference type="EMBL" id="CP003969">
    <property type="protein sequence ID" value="AGP41514.1"/>
    <property type="molecule type" value="Genomic_DNA"/>
</dbReference>
<evidence type="ECO:0000313" key="2">
    <source>
        <dbReference type="Proteomes" id="UP000014803"/>
    </source>
</evidence>
<dbReference type="HOGENOM" id="CLU_3222178_0_0_7"/>
<dbReference type="AlphaFoldDB" id="S4Y9E6"/>
<protein>
    <submittedName>
        <fullName evidence="1">Uncharacterized protein</fullName>
    </submittedName>
</protein>
<dbReference type="KEGG" id="scu:SCE1572_47730"/>
<dbReference type="Proteomes" id="UP000014803">
    <property type="component" value="Chromosome"/>
</dbReference>